<dbReference type="OrthoDB" id="590761at2759"/>
<dbReference type="Gene3D" id="3.30.760.10">
    <property type="entry name" value="RNA Cap, Translation Initiation Factor Eif4e"/>
    <property type="match status" value="1"/>
</dbReference>
<reference evidence="11" key="1">
    <citation type="submission" date="2007-07" db="EMBL/GenBank/DDBJ databases">
        <title>PCAP assembly of the Caenorhabditis remanei genome.</title>
        <authorList>
            <consortium name="The Caenorhabditis remanei Sequencing Consortium"/>
            <person name="Wilson R.K."/>
        </authorList>
    </citation>
    <scope>NUCLEOTIDE SEQUENCE [LARGE SCALE GENOMIC DNA]</scope>
    <source>
        <strain evidence="11">PB4641</strain>
    </source>
</reference>
<evidence type="ECO:0000256" key="1">
    <source>
        <dbReference type="ARBA" id="ARBA00009860"/>
    </source>
</evidence>
<sequence>MTEITAPETPATPAAPEAQTAAPAAPETPAAVPANGKTKAVYKLKRSWTWWYLSDDRMKSWEDRLKNVNTFNSVNEFWALHDAIKPPSGLNPPSDYNVFRDGIEPMWEVPENQNGGRWLITIEKGRTPEIMDTIWTEILMAMVGEQFAQDIESVCGIVCNVRGKGSKISVWTTNSSDDDANLRIGNVLKTVLNNASLIHQRPLYDVLRYEDHESCQKKTSSGVKAKHSIYAVEPREEKVAAPAPVTPTTSTN</sequence>
<dbReference type="GO" id="GO:0010494">
    <property type="term" value="C:cytoplasmic stress granule"/>
    <property type="evidence" value="ECO:0007669"/>
    <property type="project" value="EnsemblMetazoa"/>
</dbReference>
<dbReference type="PANTHER" id="PTHR11960">
    <property type="entry name" value="EUKARYOTIC TRANSLATION INITIATION FACTOR 4E RELATED"/>
    <property type="match status" value="1"/>
</dbReference>
<dbReference type="EMBL" id="DS268431">
    <property type="protein sequence ID" value="EFO96923.1"/>
    <property type="molecule type" value="Genomic_DNA"/>
</dbReference>
<dbReference type="CTD" id="9809544"/>
<dbReference type="PANTHER" id="PTHR11960:SF11">
    <property type="entry name" value="EUKARYOTIC TRANSLATION INITIATION FACTOR 4E-2"/>
    <property type="match status" value="1"/>
</dbReference>
<dbReference type="GO" id="GO:1902883">
    <property type="term" value="P:negative regulation of response to oxidative stress"/>
    <property type="evidence" value="ECO:0007669"/>
    <property type="project" value="EnsemblMetazoa"/>
</dbReference>
<keyword evidence="6" id="KW-1015">Disulfide bond</keyword>
<keyword evidence="2 9" id="KW-0396">Initiation factor</keyword>
<evidence type="ECO:0000256" key="5">
    <source>
        <dbReference type="ARBA" id="ARBA00022917"/>
    </source>
</evidence>
<accession>E3MAE4</accession>
<evidence type="ECO:0000256" key="9">
    <source>
        <dbReference type="RuleBase" id="RU004374"/>
    </source>
</evidence>
<keyword evidence="4 9" id="KW-0694">RNA-binding</keyword>
<dbReference type="GO" id="GO:0009792">
    <property type="term" value="P:embryo development ending in birth or egg hatching"/>
    <property type="evidence" value="ECO:0007669"/>
    <property type="project" value="EnsemblMetazoa"/>
</dbReference>
<reference evidence="12 14" key="2">
    <citation type="submission" date="2019-12" db="EMBL/GenBank/DDBJ databases">
        <title>Chromosome-level assembly of the Caenorhabditis remanei genome.</title>
        <authorList>
            <person name="Teterina A.A."/>
            <person name="Willis J.H."/>
            <person name="Phillips P.C."/>
        </authorList>
    </citation>
    <scope>NUCLEOTIDE SEQUENCE [LARGE SCALE GENOMIC DNA]</scope>
    <source>
        <strain evidence="12 14">PX506</strain>
        <tissue evidence="12">Whole organism</tissue>
    </source>
</reference>
<dbReference type="STRING" id="31234.E3MAE4"/>
<dbReference type="KEGG" id="crq:GCK72_022134"/>
<feature type="region of interest" description="Disordered" evidence="10">
    <location>
        <begin position="1"/>
        <end position="32"/>
    </location>
</feature>
<keyword evidence="3" id="KW-0810">Translation regulation</keyword>
<evidence type="ECO:0000256" key="10">
    <source>
        <dbReference type="SAM" id="MobiDB-lite"/>
    </source>
</evidence>
<dbReference type="InterPro" id="IPR023398">
    <property type="entry name" value="TIF_eIF4e-like"/>
</dbReference>
<dbReference type="PROSITE" id="PS00813">
    <property type="entry name" value="IF4E"/>
    <property type="match status" value="1"/>
</dbReference>
<dbReference type="GO" id="GO:0016281">
    <property type="term" value="C:eukaryotic translation initiation factor 4F complex"/>
    <property type="evidence" value="ECO:0007669"/>
    <property type="project" value="TreeGrafter"/>
</dbReference>
<dbReference type="Proteomes" id="UP000008281">
    <property type="component" value="Unassembled WGS sequence"/>
</dbReference>
<dbReference type="eggNOG" id="KOG1670">
    <property type="taxonomic scope" value="Eukaryota"/>
</dbReference>
<comment type="similarity">
    <text evidence="1 9">Belongs to the eukaryotic initiation factor 4E family.</text>
</comment>
<dbReference type="GO" id="GO:0003743">
    <property type="term" value="F:translation initiation factor activity"/>
    <property type="evidence" value="ECO:0007669"/>
    <property type="project" value="UniProtKB-KW"/>
</dbReference>
<dbReference type="FunFam" id="3.30.760.10:FF:000017">
    <property type="entry name" value="Eukaryotic translation initiation factor 4E-1"/>
    <property type="match status" value="1"/>
</dbReference>
<keyword evidence="13" id="KW-1185">Reference proteome</keyword>
<proteinExistence type="inferred from homology"/>
<evidence type="ECO:0000256" key="2">
    <source>
        <dbReference type="ARBA" id="ARBA00022540"/>
    </source>
</evidence>
<evidence type="ECO:0000256" key="6">
    <source>
        <dbReference type="ARBA" id="ARBA00023157"/>
    </source>
</evidence>
<dbReference type="GeneID" id="9809544"/>
<dbReference type="SUPFAM" id="SSF55418">
    <property type="entry name" value="eIF4e-like"/>
    <property type="match status" value="1"/>
</dbReference>
<dbReference type="InterPro" id="IPR019770">
    <property type="entry name" value="TIF_eIF_4E_CS"/>
</dbReference>
<evidence type="ECO:0000256" key="4">
    <source>
        <dbReference type="ARBA" id="ARBA00022884"/>
    </source>
</evidence>
<gene>
    <name evidence="11" type="primary">Cre-ife-2</name>
    <name evidence="11" type="ORF">CRE_17149</name>
    <name evidence="12" type="ORF">GCK72_022134</name>
</gene>
<evidence type="ECO:0000256" key="8">
    <source>
        <dbReference type="ARBA" id="ARBA00032656"/>
    </source>
</evidence>
<evidence type="ECO:0000313" key="13">
    <source>
        <dbReference type="Proteomes" id="UP000008281"/>
    </source>
</evidence>
<dbReference type="GO" id="GO:0000340">
    <property type="term" value="F:RNA 7-methylguanosine cap binding"/>
    <property type="evidence" value="ECO:0007669"/>
    <property type="project" value="EnsemblMetazoa"/>
</dbReference>
<dbReference type="RefSeq" id="XP_003107083.1">
    <property type="nucleotide sequence ID" value="XM_003107035.1"/>
</dbReference>
<dbReference type="FunCoup" id="E3MAE4">
    <property type="interactions" value="793"/>
</dbReference>
<keyword evidence="5 9" id="KW-0648">Protein biosynthesis</keyword>
<dbReference type="GO" id="GO:0008340">
    <property type="term" value="P:determination of adult lifespan"/>
    <property type="evidence" value="ECO:0007669"/>
    <property type="project" value="EnsemblMetazoa"/>
</dbReference>
<evidence type="ECO:0000313" key="14">
    <source>
        <dbReference type="Proteomes" id="UP000483820"/>
    </source>
</evidence>
<dbReference type="EMBL" id="WUAV01000006">
    <property type="protein sequence ID" value="KAF1745687.1"/>
    <property type="molecule type" value="Genomic_DNA"/>
</dbReference>
<dbReference type="GO" id="GO:0000341">
    <property type="term" value="F:RNA trimethylguanosine cap binding"/>
    <property type="evidence" value="ECO:0007669"/>
    <property type="project" value="EnsemblMetazoa"/>
</dbReference>
<dbReference type="InterPro" id="IPR001040">
    <property type="entry name" value="TIF_eIF_4E"/>
</dbReference>
<evidence type="ECO:0000313" key="12">
    <source>
        <dbReference type="EMBL" id="KAF1745687.1"/>
    </source>
</evidence>
<dbReference type="HOGENOM" id="CLU_043552_1_0_1"/>
<dbReference type="OMA" id="TAVKPWH"/>
<name>E3MAE4_CAERE</name>
<dbReference type="Proteomes" id="UP000483820">
    <property type="component" value="Chromosome X"/>
</dbReference>
<protein>
    <recommendedName>
        <fullName evidence="8">eIF-4F 25 kDa subunit</fullName>
    </recommendedName>
    <alternativeName>
        <fullName evidence="7">mRNA cap-binding protein</fullName>
    </alternativeName>
</protein>
<evidence type="ECO:0000256" key="7">
    <source>
        <dbReference type="ARBA" id="ARBA00030245"/>
    </source>
</evidence>
<organism evidence="13">
    <name type="scientific">Caenorhabditis remanei</name>
    <name type="common">Caenorhabditis vulgaris</name>
    <dbReference type="NCBI Taxonomy" id="31234"/>
    <lineage>
        <taxon>Eukaryota</taxon>
        <taxon>Metazoa</taxon>
        <taxon>Ecdysozoa</taxon>
        <taxon>Nematoda</taxon>
        <taxon>Chromadorea</taxon>
        <taxon>Rhabditida</taxon>
        <taxon>Rhabditina</taxon>
        <taxon>Rhabditomorpha</taxon>
        <taxon>Rhabditoidea</taxon>
        <taxon>Rhabditidae</taxon>
        <taxon>Peloderinae</taxon>
        <taxon>Caenorhabditis</taxon>
    </lineage>
</organism>
<evidence type="ECO:0000256" key="3">
    <source>
        <dbReference type="ARBA" id="ARBA00022845"/>
    </source>
</evidence>
<evidence type="ECO:0000313" key="11">
    <source>
        <dbReference type="EMBL" id="EFO96923.1"/>
    </source>
</evidence>
<dbReference type="Pfam" id="PF01652">
    <property type="entry name" value="IF4E"/>
    <property type="match status" value="1"/>
</dbReference>
<dbReference type="AlphaFoldDB" id="E3MAE4"/>
<dbReference type="GO" id="GO:0045727">
    <property type="term" value="P:positive regulation of translation"/>
    <property type="evidence" value="ECO:0007669"/>
    <property type="project" value="EnsemblMetazoa"/>
</dbReference>